<dbReference type="HOGENOM" id="CLU_076326_1_0_7"/>
<dbReference type="Gene3D" id="3.40.50.11590">
    <property type="match status" value="1"/>
</dbReference>
<dbReference type="STRING" id="56780.SYN_01061"/>
<reference evidence="3 4" key="1">
    <citation type="journal article" date="2007" name="Proc. Natl. Acad. Sci. U.S.A.">
        <title>The genome of Syntrophus aciditrophicus: life at the thermodynamic limit of microbial growth.</title>
        <authorList>
            <person name="McInerney M.J."/>
            <person name="Rohlin L."/>
            <person name="Mouttaki H."/>
            <person name="Kim U."/>
            <person name="Krupp R.S."/>
            <person name="Rios-Hernandez L."/>
            <person name="Sieber J."/>
            <person name="Struchtemeyer C.G."/>
            <person name="Bhattacharyya A."/>
            <person name="Campbell J.W."/>
            <person name="Gunsalus R.P."/>
        </authorList>
    </citation>
    <scope>NUCLEOTIDE SEQUENCE [LARGE SCALE GENOMIC DNA]</scope>
    <source>
        <strain evidence="3 4">SB</strain>
    </source>
</reference>
<evidence type="ECO:0000313" key="4">
    <source>
        <dbReference type="Proteomes" id="UP000001933"/>
    </source>
</evidence>
<proteinExistence type="predicted"/>
<dbReference type="EMBL" id="CP000252">
    <property type="protein sequence ID" value="ABC78656.1"/>
    <property type="molecule type" value="Genomic_DNA"/>
</dbReference>
<feature type="domain" description="Putative heavy-metal chelation" evidence="1">
    <location>
        <begin position="145"/>
        <end position="294"/>
    </location>
</feature>
<dbReference type="Proteomes" id="UP000001933">
    <property type="component" value="Chromosome"/>
</dbReference>
<evidence type="ECO:0000259" key="2">
    <source>
        <dbReference type="Pfam" id="PF13938"/>
    </source>
</evidence>
<organism evidence="3 4">
    <name type="scientific">Syntrophus aciditrophicus (strain SB)</name>
    <dbReference type="NCBI Taxonomy" id="56780"/>
    <lineage>
        <taxon>Bacteria</taxon>
        <taxon>Pseudomonadati</taxon>
        <taxon>Thermodesulfobacteriota</taxon>
        <taxon>Syntrophia</taxon>
        <taxon>Syntrophales</taxon>
        <taxon>Syntrophaceae</taxon>
        <taxon>Syntrophus</taxon>
    </lineage>
</organism>
<dbReference type="eggNOG" id="COG2014">
    <property type="taxonomic scope" value="Bacteria"/>
</dbReference>
<keyword evidence="4" id="KW-1185">Reference proteome</keyword>
<dbReference type="Pfam" id="PF04016">
    <property type="entry name" value="DUF364"/>
    <property type="match status" value="1"/>
</dbReference>
<dbReference type="AlphaFoldDB" id="Q2LX45"/>
<dbReference type="KEGG" id="sat:SYN_01061"/>
<dbReference type="Pfam" id="PF13938">
    <property type="entry name" value="DUF4213"/>
    <property type="match status" value="1"/>
</dbReference>
<dbReference type="InterPro" id="IPR007161">
    <property type="entry name" value="DUF364"/>
</dbReference>
<dbReference type="DNASU" id="3882854"/>
<dbReference type="SUPFAM" id="SSF159713">
    <property type="entry name" value="Dhaf3308-like"/>
    <property type="match status" value="1"/>
</dbReference>
<protein>
    <submittedName>
        <fullName evidence="3">Hypothetical cytosolic protein</fullName>
    </submittedName>
</protein>
<dbReference type="InParanoid" id="Q2LX45"/>
<evidence type="ECO:0000259" key="1">
    <source>
        <dbReference type="Pfam" id="PF04016"/>
    </source>
</evidence>
<dbReference type="InterPro" id="IPR025251">
    <property type="entry name" value="DUF4213"/>
</dbReference>
<sequence>MKFMKSLEPLNNHDETAAGDAMRGPSGGGNSASILNEAENILRDYYGGAIESLFIERLVVGVFFTGVKLSNGCGGVAYTPPETIRNASRRILRGSPSAIRGKSADVVISGKIPSPFADVIRLAAINALSVPFFQDGRYDFEKSDDLSDVSHLFTGRRVCMVGAIVPLLKRFKKMGVSEIKVIDRKKDSQIEVELACGEFLSPEQTAETIAQCETAVFTGAAVANGTIEHLLRLVPKEAAVAVVGPTAGFIPDPLFRRNVALVGTAMVTDIAAALDIIAEGGGAYPLFGRCVKKINILNRKRIEQLKPGSKTA</sequence>
<evidence type="ECO:0000313" key="3">
    <source>
        <dbReference type="EMBL" id="ABC78656.1"/>
    </source>
</evidence>
<name>Q2LX45_SYNAS</name>
<feature type="domain" description="DUF4213" evidence="2">
    <location>
        <begin position="45"/>
        <end position="129"/>
    </location>
</feature>
<gene>
    <name evidence="3" type="ORF">SYN_01061</name>
</gene>
<accession>Q2LX45</accession>